<dbReference type="InterPro" id="IPR001296">
    <property type="entry name" value="Glyco_trans_1"/>
</dbReference>
<dbReference type="Gene3D" id="3.40.50.2000">
    <property type="entry name" value="Glycogen Phosphorylase B"/>
    <property type="match status" value="1"/>
</dbReference>
<protein>
    <submittedName>
        <fullName evidence="2">Glycosyltransferase</fullName>
    </submittedName>
</protein>
<comment type="caution">
    <text evidence="2">The sequence shown here is derived from an EMBL/GenBank/DDBJ whole genome shotgun (WGS) entry which is preliminary data.</text>
</comment>
<dbReference type="InterPro" id="IPR038013">
    <property type="entry name" value="ALG11"/>
</dbReference>
<dbReference type="PANTHER" id="PTHR45919:SF1">
    <property type="entry name" value="GDP-MAN:MAN(3)GLCNAC(2)-PP-DOL ALPHA-1,2-MANNOSYLTRANSFERASE"/>
    <property type="match status" value="1"/>
</dbReference>
<gene>
    <name evidence="2" type="ORF">ENO36_00165</name>
</gene>
<evidence type="ECO:0000313" key="2">
    <source>
        <dbReference type="EMBL" id="HEU97256.1"/>
    </source>
</evidence>
<dbReference type="Proteomes" id="UP000885664">
    <property type="component" value="Unassembled WGS sequence"/>
</dbReference>
<dbReference type="Pfam" id="PF00534">
    <property type="entry name" value="Glycos_transf_1"/>
    <property type="match status" value="1"/>
</dbReference>
<dbReference type="AlphaFoldDB" id="A0A7C2UQT1"/>
<proteinExistence type="predicted"/>
<dbReference type="PANTHER" id="PTHR45919">
    <property type="entry name" value="GDP-MAN:MAN(3)GLCNAC(2)-PP-DOL ALPHA-1,2-MANNOSYLTRANSFERASE"/>
    <property type="match status" value="1"/>
</dbReference>
<dbReference type="GO" id="GO:0016020">
    <property type="term" value="C:membrane"/>
    <property type="evidence" value="ECO:0007669"/>
    <property type="project" value="TreeGrafter"/>
</dbReference>
<dbReference type="SUPFAM" id="SSF53756">
    <property type="entry name" value="UDP-Glycosyltransferase/glycogen phosphorylase"/>
    <property type="match status" value="1"/>
</dbReference>
<dbReference type="GO" id="GO:0004377">
    <property type="term" value="F:GDP-Man:Man(3)GlcNAc(2)-PP-Dol alpha-1,2-mannosyltransferase activity"/>
    <property type="evidence" value="ECO:0007669"/>
    <property type="project" value="InterPro"/>
</dbReference>
<accession>A0A7C2UQT1</accession>
<reference evidence="2" key="1">
    <citation type="journal article" date="2020" name="mSystems">
        <title>Genome- and Community-Level Interaction Insights into Carbon Utilization and Element Cycling Functions of Hydrothermarchaeota in Hydrothermal Sediment.</title>
        <authorList>
            <person name="Zhou Z."/>
            <person name="Liu Y."/>
            <person name="Xu W."/>
            <person name="Pan J."/>
            <person name="Luo Z.H."/>
            <person name="Li M."/>
        </authorList>
    </citation>
    <scope>NUCLEOTIDE SEQUENCE [LARGE SCALE GENOMIC DNA]</scope>
    <source>
        <strain evidence="2">SpSt-1259</strain>
    </source>
</reference>
<feature type="domain" description="Glycosyl transferase family 1" evidence="1">
    <location>
        <begin position="205"/>
        <end position="376"/>
    </location>
</feature>
<organism evidence="2">
    <name type="scientific">Fervidicoccus fontis</name>
    <dbReference type="NCBI Taxonomy" id="683846"/>
    <lineage>
        <taxon>Archaea</taxon>
        <taxon>Thermoproteota</taxon>
        <taxon>Thermoprotei</taxon>
        <taxon>Fervidicoccales</taxon>
        <taxon>Fervidicoccaceae</taxon>
        <taxon>Fervidicoccus</taxon>
    </lineage>
</organism>
<dbReference type="GO" id="GO:0006487">
    <property type="term" value="P:protein N-linked glycosylation"/>
    <property type="evidence" value="ECO:0007669"/>
    <property type="project" value="TreeGrafter"/>
</dbReference>
<dbReference type="EMBL" id="DSFE01000004">
    <property type="protein sequence ID" value="HEU97256.1"/>
    <property type="molecule type" value="Genomic_DNA"/>
</dbReference>
<sequence>MEDSAIVAHHFWSEPGGAELTMASAAQALRELGIHTSILSPTELDKEKYRKFYGISLDGIPIIGPRLKMKRFALFSRLLLLPMTSRHSGEEDLVLIDSPFYKRRQNNIIEYIHFPFELYFHRNGSLEDLWKDDPYIAEKYSKVPLNIYWKMFTKLSSKFSRKNPFESASAVLVNSAWTGNIVRELYGEKPKILNPPLPPSTEILEKPRPFEERDVAIVMLGRFSEEKRYHWVIEKIIPKVLKENPEVKLHIIGSASSPHSKRYLEALFKIAGKKSLKASLHPDCSGNICFLPNASSELKREIMDRTRVFLHSTVNEHWGIAVAEAMARGLPVVMHRSGGAWSDLAEYGKRAVGYLNEEEAVEELLDLVSNGEKWRRYSGASLERATALSYNKFKGRLAQVIQEISN</sequence>
<name>A0A7C2UQT1_9CREN</name>
<evidence type="ECO:0000259" key="1">
    <source>
        <dbReference type="Pfam" id="PF00534"/>
    </source>
</evidence>